<dbReference type="Gene3D" id="3.30.300.30">
    <property type="match status" value="1"/>
</dbReference>
<keyword evidence="4" id="KW-1185">Reference proteome</keyword>
<dbReference type="InterPro" id="IPR020845">
    <property type="entry name" value="AMP-binding_CS"/>
</dbReference>
<dbReference type="InterPro" id="IPR042099">
    <property type="entry name" value="ANL_N_sf"/>
</dbReference>
<reference evidence="3 4" key="1">
    <citation type="submission" date="2018-11" db="EMBL/GenBank/DDBJ databases">
        <title>Genomic Encyclopedia of Type Strains, Phase IV (KMG-IV): sequencing the most valuable type-strain genomes for metagenomic binning, comparative biology and taxonomic classification.</title>
        <authorList>
            <person name="Goeker M."/>
        </authorList>
    </citation>
    <scope>NUCLEOTIDE SEQUENCE [LARGE SCALE GENOMIC DNA]</scope>
    <source>
        <strain evidence="3 4">DSM 5900</strain>
    </source>
</reference>
<dbReference type="PROSITE" id="PS00455">
    <property type="entry name" value="AMP_BINDING"/>
    <property type="match status" value="1"/>
</dbReference>
<dbReference type="Pfam" id="PF13193">
    <property type="entry name" value="AMP-binding_C"/>
    <property type="match status" value="1"/>
</dbReference>
<evidence type="ECO:0000259" key="1">
    <source>
        <dbReference type="Pfam" id="PF00501"/>
    </source>
</evidence>
<evidence type="ECO:0000313" key="4">
    <source>
        <dbReference type="Proteomes" id="UP000278222"/>
    </source>
</evidence>
<dbReference type="PANTHER" id="PTHR43767:SF1">
    <property type="entry name" value="NONRIBOSOMAL PEPTIDE SYNTHASE PES1 (EUROFUNG)-RELATED"/>
    <property type="match status" value="1"/>
</dbReference>
<gene>
    <name evidence="3" type="ORF">EDC65_1800</name>
</gene>
<dbReference type="InterPro" id="IPR045851">
    <property type="entry name" value="AMP-bd_C_sf"/>
</dbReference>
<dbReference type="Pfam" id="PF00501">
    <property type="entry name" value="AMP-binding"/>
    <property type="match status" value="1"/>
</dbReference>
<name>A0A3N1MAB6_9PROT</name>
<feature type="domain" description="AMP-dependent synthetase/ligase" evidence="1">
    <location>
        <begin position="36"/>
        <end position="395"/>
    </location>
</feature>
<protein>
    <submittedName>
        <fullName evidence="3">O-succinylbenzoic acid--CoA ligase</fullName>
    </submittedName>
</protein>
<dbReference type="PANTHER" id="PTHR43767">
    <property type="entry name" value="LONG-CHAIN-FATTY-ACID--COA LIGASE"/>
    <property type="match status" value="1"/>
</dbReference>
<dbReference type="InterPro" id="IPR000873">
    <property type="entry name" value="AMP-dep_synth/lig_dom"/>
</dbReference>
<sequence length="536" mass="56701">MNFAWSLPVAVAEERHYGRPMRCFADRPRSLHALFAAAVGRAPSRMAVVGERGRATWAELDDAVGRVAGNLARRGVIRGSRVAMLLGNGRPFLWTLWACARLGAIAVPLGARLKGMEIAHAINDSGAEVLIFDGELAGNLPKPYETPVLRHRFVDGEGAAGDALPFETLLAPAVAPPPAAVSEEDPAVILYTSGTTGRPKGAMLTGLGLVHSAMHYQYCLELKEGERSLLAVPASHVTGLVALVAVTARLAGTLIMMKRFQARAFLDLAQRERMTFTVLVPAMANLCLMEPAFAASDLSSWRVCGYGGAPMPEATIAGLAAGLPGLRLANLYGATETTSPTTIVPAGGTAARPDSVGLPVPLGEVKVVDEAGQPVPPGTVGELWIAGPMVVPGYWDAAAATRANFEGAFWKSGDLGTVDPDGFVRVLDRKKDMINRAGYKIYSAEVENELAHLPGVVESAVVGRPCPVLGERVHVFILADRGDLDAAAVRAFCAPRMADYKVPETVTFVTEPLPRNANGKVVKTQLRRLLTEGAAA</sequence>
<dbReference type="EMBL" id="RJKX01000013">
    <property type="protein sequence ID" value="ROQ00005.1"/>
    <property type="molecule type" value="Genomic_DNA"/>
</dbReference>
<dbReference type="RefSeq" id="WP_179955440.1">
    <property type="nucleotide sequence ID" value="NZ_AP019700.1"/>
</dbReference>
<dbReference type="SUPFAM" id="SSF56801">
    <property type="entry name" value="Acetyl-CoA synthetase-like"/>
    <property type="match status" value="1"/>
</dbReference>
<comment type="caution">
    <text evidence="3">The sequence shown here is derived from an EMBL/GenBank/DDBJ whole genome shotgun (WGS) entry which is preliminary data.</text>
</comment>
<dbReference type="Gene3D" id="3.40.50.12780">
    <property type="entry name" value="N-terminal domain of ligase-like"/>
    <property type="match status" value="1"/>
</dbReference>
<dbReference type="Proteomes" id="UP000278222">
    <property type="component" value="Unassembled WGS sequence"/>
</dbReference>
<feature type="domain" description="AMP-binding enzyme C-terminal" evidence="2">
    <location>
        <begin position="445"/>
        <end position="520"/>
    </location>
</feature>
<accession>A0A3N1MAB6</accession>
<dbReference type="InterPro" id="IPR050237">
    <property type="entry name" value="ATP-dep_AMP-bd_enzyme"/>
</dbReference>
<dbReference type="InterPro" id="IPR025110">
    <property type="entry name" value="AMP-bd_C"/>
</dbReference>
<proteinExistence type="predicted"/>
<organism evidence="3 4">
    <name type="scientific">Stella humosa</name>
    <dbReference type="NCBI Taxonomy" id="94"/>
    <lineage>
        <taxon>Bacteria</taxon>
        <taxon>Pseudomonadati</taxon>
        <taxon>Pseudomonadota</taxon>
        <taxon>Alphaproteobacteria</taxon>
        <taxon>Rhodospirillales</taxon>
        <taxon>Stellaceae</taxon>
        <taxon>Stella</taxon>
    </lineage>
</organism>
<keyword evidence="3" id="KW-0436">Ligase</keyword>
<evidence type="ECO:0000313" key="3">
    <source>
        <dbReference type="EMBL" id="ROQ00005.1"/>
    </source>
</evidence>
<evidence type="ECO:0000259" key="2">
    <source>
        <dbReference type="Pfam" id="PF13193"/>
    </source>
</evidence>
<dbReference type="GO" id="GO:0016878">
    <property type="term" value="F:acid-thiol ligase activity"/>
    <property type="evidence" value="ECO:0007669"/>
    <property type="project" value="UniProtKB-ARBA"/>
</dbReference>
<dbReference type="AlphaFoldDB" id="A0A3N1MAB6"/>